<dbReference type="Proteomes" id="UP000005237">
    <property type="component" value="Unassembled WGS sequence"/>
</dbReference>
<keyword evidence="2" id="KW-1185">Reference proteome</keyword>
<evidence type="ECO:0000313" key="1">
    <source>
        <dbReference type="EnsemblMetazoa" id="CJA31135.1"/>
    </source>
</evidence>
<organism evidence="1 2">
    <name type="scientific">Caenorhabditis japonica</name>
    <dbReference type="NCBI Taxonomy" id="281687"/>
    <lineage>
        <taxon>Eukaryota</taxon>
        <taxon>Metazoa</taxon>
        <taxon>Ecdysozoa</taxon>
        <taxon>Nematoda</taxon>
        <taxon>Chromadorea</taxon>
        <taxon>Rhabditida</taxon>
        <taxon>Rhabditina</taxon>
        <taxon>Rhabditomorpha</taxon>
        <taxon>Rhabditoidea</taxon>
        <taxon>Rhabditidae</taxon>
        <taxon>Peloderinae</taxon>
        <taxon>Caenorhabditis</taxon>
    </lineage>
</organism>
<name>A0A8R1I9B1_CAEJA</name>
<protein>
    <submittedName>
        <fullName evidence="1">Uncharacterized protein</fullName>
    </submittedName>
</protein>
<proteinExistence type="predicted"/>
<accession>A0A8R1I9B1</accession>
<dbReference type="AlphaFoldDB" id="A0A8R1I9B1"/>
<reference evidence="2" key="1">
    <citation type="submission" date="2010-08" db="EMBL/GenBank/DDBJ databases">
        <authorList>
            <consortium name="Caenorhabditis japonica Sequencing Consortium"/>
            <person name="Wilson R.K."/>
        </authorList>
    </citation>
    <scope>NUCLEOTIDE SEQUENCE [LARGE SCALE GENOMIC DNA]</scope>
    <source>
        <strain evidence="2">DF5081</strain>
    </source>
</reference>
<sequence length="76" mass="8781">MLHLHPHLILQQLNIPKTLKKIELLIDIRCSDTLDTTLKLLPEMLDGIQVRRLTGPIQKIYTATLKPILVDQRPYS</sequence>
<dbReference type="EnsemblMetazoa" id="CJA31135.1">
    <property type="protein sequence ID" value="CJA31135.1"/>
    <property type="gene ID" value="WBGene00206982"/>
</dbReference>
<evidence type="ECO:0000313" key="2">
    <source>
        <dbReference type="Proteomes" id="UP000005237"/>
    </source>
</evidence>
<reference evidence="1" key="2">
    <citation type="submission" date="2022-06" db="UniProtKB">
        <authorList>
            <consortium name="EnsemblMetazoa"/>
        </authorList>
    </citation>
    <scope>IDENTIFICATION</scope>
    <source>
        <strain evidence="1">DF5081</strain>
    </source>
</reference>